<evidence type="ECO:0000313" key="2">
    <source>
        <dbReference type="EMBL" id="GEK45921.1"/>
    </source>
</evidence>
<dbReference type="Proteomes" id="UP000321275">
    <property type="component" value="Unassembled WGS sequence"/>
</dbReference>
<dbReference type="EMBL" id="JAEDAF010000009">
    <property type="protein sequence ID" value="MBH8580596.1"/>
    <property type="molecule type" value="Genomic_DNA"/>
</dbReference>
<reference evidence="3 5" key="2">
    <citation type="submission" date="2020-12" db="EMBL/GenBank/DDBJ databases">
        <title>Draft genome sequence of Halomonas pacifica strain CARE-V15.</title>
        <authorList>
            <person name="Vignesh N."/>
            <person name="Thabitha A."/>
            <person name="Saravanan R."/>
            <person name="Manigandan V."/>
        </authorList>
    </citation>
    <scope>NUCLEOTIDE SEQUENCE [LARGE SCALE GENOMIC DNA]</scope>
    <source>
        <strain evidence="3 5">CARE-V15</strain>
    </source>
</reference>
<evidence type="ECO:0000313" key="5">
    <source>
        <dbReference type="Proteomes" id="UP000651738"/>
    </source>
</evidence>
<evidence type="ECO:0000313" key="3">
    <source>
        <dbReference type="EMBL" id="MBH8580596.1"/>
    </source>
</evidence>
<proteinExistence type="predicted"/>
<dbReference type="Proteomes" id="UP000651738">
    <property type="component" value="Unassembled WGS sequence"/>
</dbReference>
<feature type="compositionally biased region" description="Polar residues" evidence="1">
    <location>
        <begin position="158"/>
        <end position="167"/>
    </location>
</feature>
<comment type="caution">
    <text evidence="2">The sequence shown here is derived from an EMBL/GenBank/DDBJ whole genome shotgun (WGS) entry which is preliminary data.</text>
</comment>
<accession>A0A510X4M9</accession>
<gene>
    <name evidence="2" type="ORF">HPA02_02040</name>
    <name evidence="3" type="ORF">I7V36_10880</name>
</gene>
<dbReference type="OrthoDB" id="6164231at2"/>
<organism evidence="2 4">
    <name type="scientific">Bisbaumannia pacifica</name>
    <dbReference type="NCBI Taxonomy" id="77098"/>
    <lineage>
        <taxon>Bacteria</taxon>
        <taxon>Pseudomonadati</taxon>
        <taxon>Pseudomonadota</taxon>
        <taxon>Gammaproteobacteria</taxon>
        <taxon>Oceanospirillales</taxon>
        <taxon>Halomonadaceae</taxon>
        <taxon>Bisbaumannia</taxon>
    </lineage>
</organism>
<evidence type="ECO:0000313" key="4">
    <source>
        <dbReference type="Proteomes" id="UP000321275"/>
    </source>
</evidence>
<sequence length="186" mass="20659">MLSFFKGKPPECWVIKQIDDDLLHLCGRGLATARERPKARQAKLRSGRYEGPVSFNNSGLVLNSRLFAALVPLEALRIDDQDRAQWRDRLWQVSWVPQRCWTYEGRLTTQASAAGGRIGLISVEDVAGIRAKATPQAAAPRHSQLYGLEPLEGITTEKGAQQGQAGNRWSGPAAVGGRERRDRNDR</sequence>
<protein>
    <submittedName>
        <fullName evidence="2">Uncharacterized protein</fullName>
    </submittedName>
</protein>
<evidence type="ECO:0000256" key="1">
    <source>
        <dbReference type="SAM" id="MobiDB-lite"/>
    </source>
</evidence>
<dbReference type="AlphaFoldDB" id="A0A510X4M9"/>
<keyword evidence="4" id="KW-1185">Reference proteome</keyword>
<name>A0A510X4M9_9GAMM</name>
<feature type="region of interest" description="Disordered" evidence="1">
    <location>
        <begin position="134"/>
        <end position="186"/>
    </location>
</feature>
<dbReference type="EMBL" id="BJUK01000002">
    <property type="protein sequence ID" value="GEK45921.1"/>
    <property type="molecule type" value="Genomic_DNA"/>
</dbReference>
<feature type="compositionally biased region" description="Basic and acidic residues" evidence="1">
    <location>
        <begin position="177"/>
        <end position="186"/>
    </location>
</feature>
<reference evidence="2 4" key="1">
    <citation type="submission" date="2019-07" db="EMBL/GenBank/DDBJ databases">
        <title>Whole genome shotgun sequence of Halomonas pacifica NBRC 102220.</title>
        <authorList>
            <person name="Hosoyama A."/>
            <person name="Uohara A."/>
            <person name="Ohji S."/>
            <person name="Ichikawa N."/>
        </authorList>
    </citation>
    <scope>NUCLEOTIDE SEQUENCE [LARGE SCALE GENOMIC DNA]</scope>
    <source>
        <strain evidence="2 4">NBRC 102220</strain>
    </source>
</reference>
<dbReference type="RefSeq" id="WP_146800991.1">
    <property type="nucleotide sequence ID" value="NZ_BJUK01000002.1"/>
</dbReference>